<reference evidence="3" key="1">
    <citation type="submission" date="2023-02" db="EMBL/GenBank/DDBJ databases">
        <title>Enrichment on poylsaccharides allowed isolation of novel metabolic and taxonomic groups of Haloarchaea.</title>
        <authorList>
            <person name="Sorokin D.Y."/>
            <person name="Elcheninov A.G."/>
            <person name="Khizhniak T.V."/>
            <person name="Kolganova T.V."/>
            <person name="Kublanov I.V."/>
        </authorList>
    </citation>
    <scope>NUCLEOTIDE SEQUENCE</scope>
    <source>
        <strain evidence="2 4">HArc-curdl5-1</strain>
        <strain evidence="3">HArc-curdl7</strain>
    </source>
</reference>
<evidence type="ECO:0000313" key="2">
    <source>
        <dbReference type="EMBL" id="MCU4719517.1"/>
    </source>
</evidence>
<comment type="caution">
    <text evidence="3">The sequence shown here is derived from an EMBL/GenBank/DDBJ whole genome shotgun (WGS) entry which is preliminary data.</text>
</comment>
<evidence type="ECO:0000313" key="4">
    <source>
        <dbReference type="Proteomes" id="UP001208186"/>
    </source>
</evidence>
<evidence type="ECO:0000313" key="3">
    <source>
        <dbReference type="EMBL" id="MCU4728199.1"/>
    </source>
</evidence>
<accession>A0AAE3IEF4</accession>
<dbReference type="EMBL" id="JAOPKC010000031">
    <property type="protein sequence ID" value="MCU4719517.1"/>
    <property type="molecule type" value="Genomic_DNA"/>
</dbReference>
<protein>
    <submittedName>
        <fullName evidence="3">Uncharacterized protein</fullName>
    </submittedName>
</protein>
<sequence length="222" mass="25194">MATDSSGDGDVQVEITKCGITITLRDKLDWKIEQNWDEISKIQIDTTEKDLIPSDSSENNLPITIKSADITIRDIGDDTDTSTQSGEQKSVEGQKMSGESEEIQMGDEIAVPNYWNSIQEETGIQYDPSTETVKFPEDKTLTEIFSDFIRFLFSNGHMAKSDLPWATPNARTNYVLNSQPVHKDGEEMDAVEVIDGVFFDKKIPRNQRKRHVQRLVEEFVKE</sequence>
<evidence type="ECO:0000256" key="1">
    <source>
        <dbReference type="SAM" id="MobiDB-lite"/>
    </source>
</evidence>
<dbReference type="Proteomes" id="UP001208186">
    <property type="component" value="Unassembled WGS sequence"/>
</dbReference>
<dbReference type="EMBL" id="JAOPKD010000021">
    <property type="protein sequence ID" value="MCU4728199.1"/>
    <property type="molecule type" value="Genomic_DNA"/>
</dbReference>
<evidence type="ECO:0000313" key="5">
    <source>
        <dbReference type="Proteomes" id="UP001209746"/>
    </source>
</evidence>
<feature type="region of interest" description="Disordered" evidence="1">
    <location>
        <begin position="72"/>
        <end position="101"/>
    </location>
</feature>
<dbReference type="RefSeq" id="WP_315910263.1">
    <property type="nucleotide sequence ID" value="NZ_JAOPKC010000031.1"/>
</dbReference>
<organism evidence="3 5">
    <name type="scientific">Halapricum hydrolyticum</name>
    <dbReference type="NCBI Taxonomy" id="2979991"/>
    <lineage>
        <taxon>Archaea</taxon>
        <taxon>Methanobacteriati</taxon>
        <taxon>Methanobacteriota</taxon>
        <taxon>Stenosarchaea group</taxon>
        <taxon>Halobacteria</taxon>
        <taxon>Halobacteriales</taxon>
        <taxon>Haloarculaceae</taxon>
        <taxon>Halapricum</taxon>
    </lineage>
</organism>
<dbReference type="AlphaFoldDB" id="A0AAE3IEF4"/>
<name>A0AAE3IEF4_9EURY</name>
<keyword evidence="4" id="KW-1185">Reference proteome</keyword>
<dbReference type="Proteomes" id="UP001209746">
    <property type="component" value="Unassembled WGS sequence"/>
</dbReference>
<proteinExistence type="predicted"/>
<gene>
    <name evidence="3" type="ORF">OB914_14680</name>
    <name evidence="2" type="ORF">OB916_15830</name>
</gene>